<dbReference type="Proteomes" id="UP000054928">
    <property type="component" value="Unassembled WGS sequence"/>
</dbReference>
<dbReference type="AlphaFoldDB" id="A0A0P1B7F3"/>
<evidence type="ECO:0000313" key="1">
    <source>
        <dbReference type="EMBL" id="CEG49793.1"/>
    </source>
</evidence>
<reference evidence="2" key="1">
    <citation type="submission" date="2014-09" db="EMBL/GenBank/DDBJ databases">
        <authorList>
            <person name="Sharma Rahul"/>
            <person name="Thines Marco"/>
        </authorList>
    </citation>
    <scope>NUCLEOTIDE SEQUENCE [LARGE SCALE GENOMIC DNA]</scope>
</reference>
<keyword evidence="2" id="KW-1185">Reference proteome</keyword>
<name>A0A0P1B7F3_PLAHL</name>
<dbReference type="EMBL" id="CCYD01003092">
    <property type="protein sequence ID" value="CEG49793.1"/>
    <property type="molecule type" value="Genomic_DNA"/>
</dbReference>
<dbReference type="RefSeq" id="XP_024586162.1">
    <property type="nucleotide sequence ID" value="XM_024721021.1"/>
</dbReference>
<evidence type="ECO:0000313" key="2">
    <source>
        <dbReference type="Proteomes" id="UP000054928"/>
    </source>
</evidence>
<proteinExistence type="predicted"/>
<accession>A0A0P1B7F3</accession>
<protein>
    <submittedName>
        <fullName evidence="1">Uncharacterized protein</fullName>
    </submittedName>
</protein>
<dbReference type="GeneID" id="36402593"/>
<organism evidence="1 2">
    <name type="scientific">Plasmopara halstedii</name>
    <name type="common">Downy mildew of sunflower</name>
    <dbReference type="NCBI Taxonomy" id="4781"/>
    <lineage>
        <taxon>Eukaryota</taxon>
        <taxon>Sar</taxon>
        <taxon>Stramenopiles</taxon>
        <taxon>Oomycota</taxon>
        <taxon>Peronosporomycetes</taxon>
        <taxon>Peronosporales</taxon>
        <taxon>Peronosporaceae</taxon>
        <taxon>Plasmopara</taxon>
    </lineage>
</organism>
<sequence>MQETRLLKAAVNEDMTSFQSRVRHLPPDWEPNPSNISAERGGTDEMQMFSAAINESSVGQVYSQRKDVNVT</sequence>